<name>A0A9P6E598_9AGAR</name>
<dbReference type="Proteomes" id="UP000807306">
    <property type="component" value="Unassembled WGS sequence"/>
</dbReference>
<dbReference type="SUPFAM" id="SSF74650">
    <property type="entry name" value="Galactose mutarotase-like"/>
    <property type="match status" value="1"/>
</dbReference>
<sequence>MVAPRYTSMHCTHLTLTLLFFSTPVLTSNSLTGWAGTTTIGPTSSVAQRQDAVSSMSNIRKGLIVDDITDSPDTVAQWLSTIGNDGKWPAKEIDYTSGCRAQEANWPAQMHWQRILSMTGTYSKSPTDDLRTAISHAIDYWFKNDVTNAACLQEGGGASCPCTDGTFWNKNWFANIIRIPQLVSQSCLLFDASLSSSQKAKCTAISQRSFDYFYQSNPPGFLTGANVLDIAKIGVDLALRRSNATLLRDAYAQVHKDAVVHNATKVDGIRFDGTFGQHAGLLYNGNYGKDYLNDLLDLELVASGTEYEASHEVQDAFTRLFEADSWMLIQDTQAKSKKWDLSVIGRMITFPSADEQATGAVEGLINASRVSFLASAWKKPSISSFASALQTITSSANAGSVVGNRMFFTNDYMVHRGPNYVSTLKMYSTRTLNTECVNAQNPYGFHLSDGALYTYVDGTEYQDIAASWNWNLIPGTTAINSPSLLSTSNLSCDKSKFSGLEPFVGGVSDGTSGIAVMRYTDPSTRALSWQKTWFFLDNDVQHVMISNISGSSVQPGNVVSVLDQRTYSSSKGLFVDDVQVLQNNDGTPSVGPSLPKTPVKANIWHGQVGYSFPSDSISSNKFTPSVSVGIKTGNWSSVGVSAQSPTTVDIFTATITHQDFTAPVEYSVFPGTQDATAFKNRLNALRLFTLSNDQHISAVYDDSFGTAYVVFWDSNGGSVTFTPPASTSITLNATSACAFIYRLKTGSITLADPSQGTGKADVQVTLGGTGSPPPSWPTKPKDVKNISHTFALPSGGMAGLYDYLSQ</sequence>
<keyword evidence="10" id="KW-1185">Reference proteome</keyword>
<dbReference type="GO" id="GO:0005975">
    <property type="term" value="P:carbohydrate metabolic process"/>
    <property type="evidence" value="ECO:0007669"/>
    <property type="project" value="InterPro"/>
</dbReference>
<feature type="domain" description="Polysaccharide lyase 8 N-terminal alpha-helical" evidence="8">
    <location>
        <begin position="169"/>
        <end position="330"/>
    </location>
</feature>
<dbReference type="InterPro" id="IPR038970">
    <property type="entry name" value="Lyase_8"/>
</dbReference>
<evidence type="ECO:0000313" key="9">
    <source>
        <dbReference type="EMBL" id="KAF9522787.1"/>
    </source>
</evidence>
<keyword evidence="3 9" id="KW-0456">Lyase</keyword>
<evidence type="ECO:0000256" key="2">
    <source>
        <dbReference type="ARBA" id="ARBA00022729"/>
    </source>
</evidence>
<evidence type="ECO:0000256" key="1">
    <source>
        <dbReference type="ARBA" id="ARBA00006699"/>
    </source>
</evidence>
<dbReference type="AlphaFoldDB" id="A0A9P6E598"/>
<dbReference type="InterPro" id="IPR011013">
    <property type="entry name" value="Gal_mutarotase_sf_dom"/>
</dbReference>
<dbReference type="SUPFAM" id="SSF48230">
    <property type="entry name" value="Chondroitin AC/alginate lyase"/>
    <property type="match status" value="1"/>
</dbReference>
<dbReference type="InterPro" id="IPR004103">
    <property type="entry name" value="Lyase_8_C"/>
</dbReference>
<protein>
    <submittedName>
        <fullName evidence="9">Polysaccharide lyase family 8 protein</fullName>
    </submittedName>
</protein>
<organism evidence="9 10">
    <name type="scientific">Crepidotus variabilis</name>
    <dbReference type="NCBI Taxonomy" id="179855"/>
    <lineage>
        <taxon>Eukaryota</taxon>
        <taxon>Fungi</taxon>
        <taxon>Dikarya</taxon>
        <taxon>Basidiomycota</taxon>
        <taxon>Agaricomycotina</taxon>
        <taxon>Agaricomycetes</taxon>
        <taxon>Agaricomycetidae</taxon>
        <taxon>Agaricales</taxon>
        <taxon>Agaricineae</taxon>
        <taxon>Crepidotaceae</taxon>
        <taxon>Crepidotus</taxon>
    </lineage>
</organism>
<dbReference type="PANTHER" id="PTHR38481:SF1">
    <property type="entry name" value="HYALURONATE LYASE"/>
    <property type="match status" value="1"/>
</dbReference>
<evidence type="ECO:0000256" key="5">
    <source>
        <dbReference type="SAM" id="SignalP"/>
    </source>
</evidence>
<dbReference type="InterPro" id="IPR014718">
    <property type="entry name" value="GH-type_carb-bd"/>
</dbReference>
<evidence type="ECO:0000259" key="6">
    <source>
        <dbReference type="Pfam" id="PF02278"/>
    </source>
</evidence>
<dbReference type="InterPro" id="IPR003159">
    <property type="entry name" value="Lyase_8_central_dom"/>
</dbReference>
<dbReference type="OrthoDB" id="5980780at2759"/>
<keyword evidence="2 5" id="KW-0732">Signal</keyword>
<comment type="similarity">
    <text evidence="1">Belongs to the polysaccharide lyase 8 family.</text>
</comment>
<dbReference type="GO" id="GO:0030246">
    <property type="term" value="F:carbohydrate binding"/>
    <property type="evidence" value="ECO:0007669"/>
    <property type="project" value="InterPro"/>
</dbReference>
<dbReference type="GO" id="GO:0016837">
    <property type="term" value="F:carbon-oxygen lyase activity, acting on polysaccharides"/>
    <property type="evidence" value="ECO:0007669"/>
    <property type="project" value="UniProtKB-ARBA"/>
</dbReference>
<dbReference type="InterPro" id="IPR012970">
    <property type="entry name" value="Lyase_8_alpha_N"/>
</dbReference>
<feature type="signal peptide" evidence="5">
    <location>
        <begin position="1"/>
        <end position="27"/>
    </location>
</feature>
<dbReference type="GO" id="GO:0005576">
    <property type="term" value="C:extracellular region"/>
    <property type="evidence" value="ECO:0007669"/>
    <property type="project" value="InterPro"/>
</dbReference>
<dbReference type="InterPro" id="IPR011071">
    <property type="entry name" value="Lyase_8-like_C"/>
</dbReference>
<gene>
    <name evidence="9" type="ORF">CPB83DRAFT_871870</name>
</gene>
<accession>A0A9P6E598</accession>
<dbReference type="SUPFAM" id="SSF49863">
    <property type="entry name" value="Hyaluronate lyase-like, C-terminal domain"/>
    <property type="match status" value="1"/>
</dbReference>
<dbReference type="Gene3D" id="2.70.98.10">
    <property type="match status" value="1"/>
</dbReference>
<reference evidence="9" key="1">
    <citation type="submission" date="2020-11" db="EMBL/GenBank/DDBJ databases">
        <authorList>
            <consortium name="DOE Joint Genome Institute"/>
            <person name="Ahrendt S."/>
            <person name="Riley R."/>
            <person name="Andreopoulos W."/>
            <person name="Labutti K."/>
            <person name="Pangilinan J."/>
            <person name="Ruiz-Duenas F.J."/>
            <person name="Barrasa J.M."/>
            <person name="Sanchez-Garcia M."/>
            <person name="Camarero S."/>
            <person name="Miyauchi S."/>
            <person name="Serrano A."/>
            <person name="Linde D."/>
            <person name="Babiker R."/>
            <person name="Drula E."/>
            <person name="Ayuso-Fernandez I."/>
            <person name="Pacheco R."/>
            <person name="Padilla G."/>
            <person name="Ferreira P."/>
            <person name="Barriuso J."/>
            <person name="Kellner H."/>
            <person name="Castanera R."/>
            <person name="Alfaro M."/>
            <person name="Ramirez L."/>
            <person name="Pisabarro A.G."/>
            <person name="Kuo A."/>
            <person name="Tritt A."/>
            <person name="Lipzen A."/>
            <person name="He G."/>
            <person name="Yan M."/>
            <person name="Ng V."/>
            <person name="Cullen D."/>
            <person name="Martin F."/>
            <person name="Rosso M.-N."/>
            <person name="Henrissat B."/>
            <person name="Hibbett D."/>
            <person name="Martinez A.T."/>
            <person name="Grigoriev I.V."/>
        </authorList>
    </citation>
    <scope>NUCLEOTIDE SEQUENCE</scope>
    <source>
        <strain evidence="9">CBS 506.95</strain>
    </source>
</reference>
<evidence type="ECO:0000259" key="8">
    <source>
        <dbReference type="Pfam" id="PF08124"/>
    </source>
</evidence>
<dbReference type="EMBL" id="MU157934">
    <property type="protein sequence ID" value="KAF9522787.1"/>
    <property type="molecule type" value="Genomic_DNA"/>
</dbReference>
<evidence type="ECO:0000256" key="3">
    <source>
        <dbReference type="ARBA" id="ARBA00023239"/>
    </source>
</evidence>
<dbReference type="InterPro" id="IPR008929">
    <property type="entry name" value="Chondroitin_lyas"/>
</dbReference>
<dbReference type="Gene3D" id="1.50.10.100">
    <property type="entry name" value="Chondroitin AC/alginate lyase"/>
    <property type="match status" value="1"/>
</dbReference>
<feature type="domain" description="Polysaccharide lyase family 8 central" evidence="6">
    <location>
        <begin position="404"/>
        <end position="672"/>
    </location>
</feature>
<feature type="domain" description="Polysaccharide lyase family 8 C-terminal" evidence="7">
    <location>
        <begin position="690"/>
        <end position="758"/>
    </location>
</feature>
<dbReference type="Pfam" id="PF02884">
    <property type="entry name" value="Lyase_8_C"/>
    <property type="match status" value="1"/>
</dbReference>
<comment type="caution">
    <text evidence="9">The sequence shown here is derived from an EMBL/GenBank/DDBJ whole genome shotgun (WGS) entry which is preliminary data.</text>
</comment>
<dbReference type="Pfam" id="PF02278">
    <property type="entry name" value="Lyase_8"/>
    <property type="match status" value="1"/>
</dbReference>
<feature type="chain" id="PRO_5040115717" evidence="5">
    <location>
        <begin position="28"/>
        <end position="806"/>
    </location>
</feature>
<evidence type="ECO:0000256" key="4">
    <source>
        <dbReference type="SAM" id="MobiDB-lite"/>
    </source>
</evidence>
<evidence type="ECO:0000259" key="7">
    <source>
        <dbReference type="Pfam" id="PF02884"/>
    </source>
</evidence>
<dbReference type="Gene3D" id="2.60.220.10">
    <property type="entry name" value="Polysaccharide lyase family 8-like, C-terminal"/>
    <property type="match status" value="1"/>
</dbReference>
<dbReference type="PANTHER" id="PTHR38481">
    <property type="entry name" value="HYALURONATE LYASE"/>
    <property type="match status" value="1"/>
</dbReference>
<dbReference type="Pfam" id="PF08124">
    <property type="entry name" value="Lyase_8_N"/>
    <property type="match status" value="1"/>
</dbReference>
<evidence type="ECO:0000313" key="10">
    <source>
        <dbReference type="Proteomes" id="UP000807306"/>
    </source>
</evidence>
<feature type="region of interest" description="Disordered" evidence="4">
    <location>
        <begin position="753"/>
        <end position="782"/>
    </location>
</feature>
<proteinExistence type="inferred from homology"/>